<comment type="cofactor">
    <cofactor evidence="9">
        <name>Zn(2+)</name>
        <dbReference type="ChEBI" id="CHEBI:29105"/>
    </cofactor>
    <text evidence="9">Binds 2 Zn(2+) ions per subunit.</text>
</comment>
<sequence length="414" mass="45238">MSESVAALTERFFRYLAVSSQSDAAQQAVPSSPGQLQLARLLAEELRALGLSDVHIDEHGILTAWRPGELPAAPRIGFVAHLDTVDVGLSPDIRPQVLRFDGEPLCLNREQDIWLMPEDHPALRAYQGEELIFSDGTSVLGADNKAGVAVIMQLLETLRAAPFPCGDLYVAFVPDEEIGLRGAKRLDLGRFPVDFAYTIDGAELGELVYETFHAGRATVTVRGVPAHPISAKGVLVNPVLVACDLIGRLDPQETPEHTEGREGYFYVTDLHAGPSQAQLHINIRDFDQAQYEARKQFVERCVRETRANWPRAGITCELEDVYGNILDAAGEDRRALTLLEGAFRQVGVEAHVKPMRGGTDGSALSARGVFTPNYFTGAHNLHSNFECLPLSSFLKSYQVTQALVRLGAEAVRSG</sequence>
<dbReference type="EC" id="3.4.11.4" evidence="7"/>
<feature type="binding site" evidence="9">
    <location>
        <position position="143"/>
    </location>
    <ligand>
        <name>Zn(2+)</name>
        <dbReference type="ChEBI" id="CHEBI:29105"/>
        <label>1</label>
    </ligand>
</feature>
<feature type="binding site" evidence="9">
    <location>
        <position position="143"/>
    </location>
    <ligand>
        <name>Zn(2+)</name>
        <dbReference type="ChEBI" id="CHEBI:29105"/>
        <label>2</label>
    </ligand>
</feature>
<gene>
    <name evidence="11" type="ORF">SAMN04488058_11341</name>
</gene>
<keyword evidence="5 9" id="KW-0862">Zinc</keyword>
<dbReference type="NCBIfam" id="NF009920">
    <property type="entry name" value="PRK13381.1"/>
    <property type="match status" value="1"/>
</dbReference>
<dbReference type="GO" id="GO:0006508">
    <property type="term" value="P:proteolysis"/>
    <property type="evidence" value="ECO:0007669"/>
    <property type="project" value="UniProtKB-UniRule"/>
</dbReference>
<keyword evidence="6" id="KW-0482">Metalloprotease</keyword>
<dbReference type="InterPro" id="IPR002933">
    <property type="entry name" value="Peptidase_M20"/>
</dbReference>
<dbReference type="GO" id="GO:0008270">
    <property type="term" value="F:zinc ion binding"/>
    <property type="evidence" value="ECO:0007669"/>
    <property type="project" value="InterPro"/>
</dbReference>
<protein>
    <recommendedName>
        <fullName evidence="7">Peptidase T</fullName>
        <ecNumber evidence="7">3.4.11.4</ecNumber>
    </recommendedName>
</protein>
<feature type="domain" description="Peptidase M20 dimerisation" evidence="10">
    <location>
        <begin position="210"/>
        <end position="304"/>
    </location>
</feature>
<dbReference type="InterPro" id="IPR001261">
    <property type="entry name" value="ArgE/DapE_CS"/>
</dbReference>
<organism evidence="11 12">
    <name type="scientific">Deinococcus reticulitermitis</name>
    <dbReference type="NCBI Taxonomy" id="856736"/>
    <lineage>
        <taxon>Bacteria</taxon>
        <taxon>Thermotogati</taxon>
        <taxon>Deinococcota</taxon>
        <taxon>Deinococci</taxon>
        <taxon>Deinococcales</taxon>
        <taxon>Deinococcaceae</taxon>
        <taxon>Deinococcus</taxon>
    </lineage>
</organism>
<proteinExistence type="inferred from homology"/>
<dbReference type="RefSeq" id="WP_092265063.1">
    <property type="nucleotide sequence ID" value="NZ_FNZA01000013.1"/>
</dbReference>
<dbReference type="PANTHER" id="PTHR42994">
    <property type="entry name" value="PEPTIDASE T"/>
    <property type="match status" value="1"/>
</dbReference>
<reference evidence="12" key="1">
    <citation type="submission" date="2016-10" db="EMBL/GenBank/DDBJ databases">
        <authorList>
            <person name="Varghese N."/>
            <person name="Submissions S."/>
        </authorList>
    </citation>
    <scope>NUCLEOTIDE SEQUENCE [LARGE SCALE GENOMIC DNA]</scope>
    <source>
        <strain evidence="12">CGMCC 1.10218</strain>
    </source>
</reference>
<dbReference type="Gene3D" id="3.40.630.10">
    <property type="entry name" value="Zn peptidases"/>
    <property type="match status" value="1"/>
</dbReference>
<dbReference type="InterPro" id="IPR010161">
    <property type="entry name" value="Peptidase_M20B"/>
</dbReference>
<evidence type="ECO:0000256" key="4">
    <source>
        <dbReference type="ARBA" id="ARBA00022801"/>
    </source>
</evidence>
<evidence type="ECO:0000256" key="7">
    <source>
        <dbReference type="NCBIfam" id="TIGR01882"/>
    </source>
</evidence>
<dbReference type="Proteomes" id="UP000199223">
    <property type="component" value="Unassembled WGS sequence"/>
</dbReference>
<evidence type="ECO:0000256" key="6">
    <source>
        <dbReference type="ARBA" id="ARBA00023049"/>
    </source>
</evidence>
<keyword evidence="12" id="KW-1185">Reference proteome</keyword>
<evidence type="ECO:0000313" key="11">
    <source>
        <dbReference type="EMBL" id="SEJ65795.1"/>
    </source>
</evidence>
<evidence type="ECO:0000259" key="10">
    <source>
        <dbReference type="Pfam" id="PF07687"/>
    </source>
</evidence>
<dbReference type="SUPFAM" id="SSF53187">
    <property type="entry name" value="Zn-dependent exopeptidases"/>
    <property type="match status" value="1"/>
</dbReference>
<dbReference type="InterPro" id="IPR036264">
    <property type="entry name" value="Bact_exopeptidase_dim_dom"/>
</dbReference>
<accession>A0A1H7AXN0</accession>
<dbReference type="NCBIfam" id="TIGR01882">
    <property type="entry name" value="peptidase-T"/>
    <property type="match status" value="1"/>
</dbReference>
<keyword evidence="4" id="KW-0378">Hydrolase</keyword>
<evidence type="ECO:0000256" key="8">
    <source>
        <dbReference type="PIRSR" id="PIRSR037215-1"/>
    </source>
</evidence>
<evidence type="ECO:0000256" key="5">
    <source>
        <dbReference type="ARBA" id="ARBA00022833"/>
    </source>
</evidence>
<dbReference type="Pfam" id="PF01546">
    <property type="entry name" value="Peptidase_M20"/>
    <property type="match status" value="1"/>
</dbReference>
<evidence type="ECO:0000256" key="9">
    <source>
        <dbReference type="PIRSR" id="PIRSR037215-2"/>
    </source>
</evidence>
<evidence type="ECO:0000256" key="2">
    <source>
        <dbReference type="ARBA" id="ARBA00022670"/>
    </source>
</evidence>
<dbReference type="EMBL" id="FNZA01000013">
    <property type="protein sequence ID" value="SEJ65795.1"/>
    <property type="molecule type" value="Genomic_DNA"/>
</dbReference>
<dbReference type="GO" id="GO:0045148">
    <property type="term" value="F:tripeptide aminopeptidase activity"/>
    <property type="evidence" value="ECO:0007669"/>
    <property type="project" value="UniProtKB-UniRule"/>
</dbReference>
<feature type="binding site" evidence="9">
    <location>
        <position position="81"/>
    </location>
    <ligand>
        <name>Zn(2+)</name>
        <dbReference type="ChEBI" id="CHEBI:29105"/>
        <label>1</label>
    </ligand>
</feature>
<evidence type="ECO:0000256" key="3">
    <source>
        <dbReference type="ARBA" id="ARBA00022723"/>
    </source>
</evidence>
<keyword evidence="3 9" id="KW-0479">Metal-binding</keyword>
<feature type="binding site" evidence="9">
    <location>
        <position position="382"/>
    </location>
    <ligand>
        <name>Zn(2+)</name>
        <dbReference type="ChEBI" id="CHEBI:29105"/>
        <label>2</label>
    </ligand>
</feature>
<dbReference type="Gene3D" id="3.30.70.360">
    <property type="match status" value="1"/>
</dbReference>
<evidence type="ECO:0000313" key="12">
    <source>
        <dbReference type="Proteomes" id="UP000199223"/>
    </source>
</evidence>
<dbReference type="OrthoDB" id="9804934at2"/>
<keyword evidence="11" id="KW-0031">Aminopeptidase</keyword>
<feature type="binding site" evidence="9">
    <location>
        <position position="177"/>
    </location>
    <ligand>
        <name>Zn(2+)</name>
        <dbReference type="ChEBI" id="CHEBI:29105"/>
        <label>2</label>
    </ligand>
</feature>
<dbReference type="NCBIfam" id="NF003976">
    <property type="entry name" value="PRK05469.1"/>
    <property type="match status" value="1"/>
</dbReference>
<feature type="binding site" evidence="9">
    <location>
        <position position="200"/>
    </location>
    <ligand>
        <name>Zn(2+)</name>
        <dbReference type="ChEBI" id="CHEBI:29105"/>
        <label>1</label>
    </ligand>
</feature>
<feature type="active site" evidence="8">
    <location>
        <position position="83"/>
    </location>
</feature>
<evidence type="ECO:0000256" key="1">
    <source>
        <dbReference type="ARBA" id="ARBA00009692"/>
    </source>
</evidence>
<name>A0A1H7AXN0_9DEIO</name>
<dbReference type="PIRSF" id="PIRSF037215">
    <property type="entry name" value="Peptidase_M20B"/>
    <property type="match status" value="1"/>
</dbReference>
<dbReference type="GO" id="GO:0006518">
    <property type="term" value="P:peptide metabolic process"/>
    <property type="evidence" value="ECO:0007669"/>
    <property type="project" value="InterPro"/>
</dbReference>
<dbReference type="Pfam" id="PF07687">
    <property type="entry name" value="M20_dimer"/>
    <property type="match status" value="1"/>
</dbReference>
<comment type="similarity">
    <text evidence="1">Belongs to the peptidase M20B family.</text>
</comment>
<dbReference type="SUPFAM" id="SSF55031">
    <property type="entry name" value="Bacterial exopeptidase dimerisation domain"/>
    <property type="match status" value="1"/>
</dbReference>
<dbReference type="PANTHER" id="PTHR42994:SF1">
    <property type="entry name" value="PEPTIDASE T"/>
    <property type="match status" value="1"/>
</dbReference>
<dbReference type="GO" id="GO:0008237">
    <property type="term" value="F:metallopeptidase activity"/>
    <property type="evidence" value="ECO:0007669"/>
    <property type="project" value="UniProtKB-KW"/>
</dbReference>
<dbReference type="InterPro" id="IPR011650">
    <property type="entry name" value="Peptidase_M20_dimer"/>
</dbReference>
<dbReference type="STRING" id="856736.SAMN04488058_11341"/>
<dbReference type="AlphaFoldDB" id="A0A1H7AXN0"/>
<dbReference type="PROSITE" id="PS00758">
    <property type="entry name" value="ARGE_DAPE_CPG2_1"/>
    <property type="match status" value="1"/>
</dbReference>
<dbReference type="PROSITE" id="PS00759">
    <property type="entry name" value="ARGE_DAPE_CPG2_2"/>
    <property type="match status" value="1"/>
</dbReference>
<keyword evidence="2" id="KW-0645">Protease</keyword>
<feature type="active site" description="Proton acceptor" evidence="8">
    <location>
        <position position="176"/>
    </location>
</feature>